<evidence type="ECO:0000256" key="1">
    <source>
        <dbReference type="SAM" id="Phobius"/>
    </source>
</evidence>
<feature type="transmembrane region" description="Helical" evidence="1">
    <location>
        <begin position="76"/>
        <end position="98"/>
    </location>
</feature>
<accession>A0A8J7PBE0</accession>
<name>A0A8J7PBE0_9BACT</name>
<evidence type="ECO:0000313" key="2">
    <source>
        <dbReference type="EMBL" id="MBN8661387.1"/>
    </source>
</evidence>
<dbReference type="AlphaFoldDB" id="A0A8J7PBE0"/>
<proteinExistence type="predicted"/>
<sequence length="163" mass="18038">MALETADITFSEWLAANVDEIKSGGANFKGTMVTMNSEVVRYFMVWSLVFMTSWKTTDYFLRGTPEQTRGLLASTAVTLLAGWWGIPFGLVMTPFYLIRNLIGGEKKTVANLIKIIESPEEMKKAKDANDYAVGKVFLAVLGVIVFLGIAMQGLAYFHKISGH</sequence>
<gene>
    <name evidence="2" type="ORF">J0M35_13560</name>
</gene>
<dbReference type="Proteomes" id="UP000664277">
    <property type="component" value="Unassembled WGS sequence"/>
</dbReference>
<comment type="caution">
    <text evidence="2">The sequence shown here is derived from an EMBL/GenBank/DDBJ whole genome shotgun (WGS) entry which is preliminary data.</text>
</comment>
<keyword evidence="1" id="KW-0472">Membrane</keyword>
<keyword evidence="1" id="KW-1133">Transmembrane helix</keyword>
<keyword evidence="1" id="KW-0812">Transmembrane</keyword>
<feature type="transmembrane region" description="Helical" evidence="1">
    <location>
        <begin position="39"/>
        <end position="56"/>
    </location>
</feature>
<dbReference type="EMBL" id="JAFLCK010000019">
    <property type="protein sequence ID" value="MBN8661387.1"/>
    <property type="molecule type" value="Genomic_DNA"/>
</dbReference>
<evidence type="ECO:0000313" key="3">
    <source>
        <dbReference type="Proteomes" id="UP000664277"/>
    </source>
</evidence>
<organism evidence="2 3">
    <name type="scientific">Candidatus Obscuribacter phosphatis</name>
    <dbReference type="NCBI Taxonomy" id="1906157"/>
    <lineage>
        <taxon>Bacteria</taxon>
        <taxon>Bacillati</taxon>
        <taxon>Candidatus Melainabacteria</taxon>
        <taxon>Candidatus Obscuribacterales</taxon>
        <taxon>Candidatus Obscuribacteraceae</taxon>
        <taxon>Candidatus Obscuribacter</taxon>
    </lineage>
</organism>
<protein>
    <submittedName>
        <fullName evidence="2">Uncharacterized protein</fullName>
    </submittedName>
</protein>
<reference evidence="2" key="1">
    <citation type="submission" date="2021-02" db="EMBL/GenBank/DDBJ databases">
        <title>Genome-Resolved Metagenomics of a Microbial Community Performing Photosynthetic Biological Nutrient Removal.</title>
        <authorList>
            <person name="Mcdaniel E.A."/>
        </authorList>
    </citation>
    <scope>NUCLEOTIDE SEQUENCE</scope>
    <source>
        <strain evidence="2">UWPOB_OBS1</strain>
    </source>
</reference>
<feature type="transmembrane region" description="Helical" evidence="1">
    <location>
        <begin position="132"/>
        <end position="157"/>
    </location>
</feature>